<reference evidence="1" key="1">
    <citation type="journal article" date="2023" name="Nat. Commun.">
        <title>Diploid and tetraploid genomes of Acorus and the evolution of monocots.</title>
        <authorList>
            <person name="Ma L."/>
            <person name="Liu K.W."/>
            <person name="Li Z."/>
            <person name="Hsiao Y.Y."/>
            <person name="Qi Y."/>
            <person name="Fu T."/>
            <person name="Tang G.D."/>
            <person name="Zhang D."/>
            <person name="Sun W.H."/>
            <person name="Liu D.K."/>
            <person name="Li Y."/>
            <person name="Chen G.Z."/>
            <person name="Liu X.D."/>
            <person name="Liao X.Y."/>
            <person name="Jiang Y.T."/>
            <person name="Yu X."/>
            <person name="Hao Y."/>
            <person name="Huang J."/>
            <person name="Zhao X.W."/>
            <person name="Ke S."/>
            <person name="Chen Y.Y."/>
            <person name="Wu W.L."/>
            <person name="Hsu J.L."/>
            <person name="Lin Y.F."/>
            <person name="Huang M.D."/>
            <person name="Li C.Y."/>
            <person name="Huang L."/>
            <person name="Wang Z.W."/>
            <person name="Zhao X."/>
            <person name="Zhong W.Y."/>
            <person name="Peng D.H."/>
            <person name="Ahmad S."/>
            <person name="Lan S."/>
            <person name="Zhang J.S."/>
            <person name="Tsai W.C."/>
            <person name="Van de Peer Y."/>
            <person name="Liu Z.J."/>
        </authorList>
    </citation>
    <scope>NUCLEOTIDE SEQUENCE</scope>
    <source>
        <strain evidence="1">SCP</strain>
    </source>
</reference>
<evidence type="ECO:0000313" key="1">
    <source>
        <dbReference type="EMBL" id="KAK1260578.1"/>
    </source>
</evidence>
<proteinExistence type="predicted"/>
<dbReference type="AlphaFoldDB" id="A0AAV9A8J3"/>
<protein>
    <submittedName>
        <fullName evidence="1">Uncharacterized protein</fullName>
    </submittedName>
</protein>
<dbReference type="Proteomes" id="UP001179952">
    <property type="component" value="Unassembled WGS sequence"/>
</dbReference>
<sequence>MTSQPFSYFSSYFSMISPTNNFLGSLYGLAGDGSSPKKHAVKWVNVCVPKDEGGLGLKCLKDWNAAGIGVRFWELASNYSSL</sequence>
<dbReference type="EMBL" id="JAUJYN010000011">
    <property type="protein sequence ID" value="KAK1260578.1"/>
    <property type="molecule type" value="Genomic_DNA"/>
</dbReference>
<reference evidence="1" key="2">
    <citation type="submission" date="2023-06" db="EMBL/GenBank/DDBJ databases">
        <authorList>
            <person name="Ma L."/>
            <person name="Liu K.-W."/>
            <person name="Li Z."/>
            <person name="Hsiao Y.-Y."/>
            <person name="Qi Y."/>
            <person name="Fu T."/>
            <person name="Tang G."/>
            <person name="Zhang D."/>
            <person name="Sun W.-H."/>
            <person name="Liu D.-K."/>
            <person name="Li Y."/>
            <person name="Chen G.-Z."/>
            <person name="Liu X.-D."/>
            <person name="Liao X.-Y."/>
            <person name="Jiang Y.-T."/>
            <person name="Yu X."/>
            <person name="Hao Y."/>
            <person name="Huang J."/>
            <person name="Zhao X.-W."/>
            <person name="Ke S."/>
            <person name="Chen Y.-Y."/>
            <person name="Wu W.-L."/>
            <person name="Hsu J.-L."/>
            <person name="Lin Y.-F."/>
            <person name="Huang M.-D."/>
            <person name="Li C.-Y."/>
            <person name="Huang L."/>
            <person name="Wang Z.-W."/>
            <person name="Zhao X."/>
            <person name="Zhong W.-Y."/>
            <person name="Peng D.-H."/>
            <person name="Ahmad S."/>
            <person name="Lan S."/>
            <person name="Zhang J.-S."/>
            <person name="Tsai W.-C."/>
            <person name="Van De Peer Y."/>
            <person name="Liu Z.-J."/>
        </authorList>
    </citation>
    <scope>NUCLEOTIDE SEQUENCE</scope>
    <source>
        <strain evidence="1">SCP</strain>
        <tissue evidence="1">Leaves</tissue>
    </source>
</reference>
<keyword evidence="2" id="KW-1185">Reference proteome</keyword>
<evidence type="ECO:0000313" key="2">
    <source>
        <dbReference type="Proteomes" id="UP001179952"/>
    </source>
</evidence>
<accession>A0AAV9A8J3</accession>
<gene>
    <name evidence="1" type="ORF">QJS04_geneDACA013328</name>
</gene>
<comment type="caution">
    <text evidence="1">The sequence shown here is derived from an EMBL/GenBank/DDBJ whole genome shotgun (WGS) entry which is preliminary data.</text>
</comment>
<organism evidence="1 2">
    <name type="scientific">Acorus gramineus</name>
    <name type="common">Dwarf sweet flag</name>
    <dbReference type="NCBI Taxonomy" id="55184"/>
    <lineage>
        <taxon>Eukaryota</taxon>
        <taxon>Viridiplantae</taxon>
        <taxon>Streptophyta</taxon>
        <taxon>Embryophyta</taxon>
        <taxon>Tracheophyta</taxon>
        <taxon>Spermatophyta</taxon>
        <taxon>Magnoliopsida</taxon>
        <taxon>Liliopsida</taxon>
        <taxon>Acoraceae</taxon>
        <taxon>Acorus</taxon>
    </lineage>
</organism>
<name>A0AAV9A8J3_ACOGR</name>